<dbReference type="PANTHER" id="PTHR43895">
    <property type="entry name" value="CALCIUM/CALMODULIN-DEPENDENT PROTEIN KINASE KINASE-RELATED"/>
    <property type="match status" value="1"/>
</dbReference>
<evidence type="ECO:0000313" key="11">
    <source>
        <dbReference type="Proteomes" id="UP001417504"/>
    </source>
</evidence>
<keyword evidence="7" id="KW-1133">Transmembrane helix</keyword>
<evidence type="ECO:0000256" key="8">
    <source>
        <dbReference type="ARBA" id="ARBA00023136"/>
    </source>
</evidence>
<evidence type="ECO:0000256" key="6">
    <source>
        <dbReference type="ARBA" id="ARBA00022840"/>
    </source>
</evidence>
<evidence type="ECO:0000256" key="1">
    <source>
        <dbReference type="ARBA" id="ARBA00022527"/>
    </source>
</evidence>
<dbReference type="SUPFAM" id="SSF103025">
    <property type="entry name" value="Folate-binding domain"/>
    <property type="match status" value="1"/>
</dbReference>
<keyword evidence="11" id="KW-1185">Reference proteome</keyword>
<dbReference type="InterPro" id="IPR036640">
    <property type="entry name" value="ABC1_TM_sf"/>
</dbReference>
<name>A0AAP0IX36_9MAGN</name>
<evidence type="ECO:0000256" key="5">
    <source>
        <dbReference type="ARBA" id="ARBA00022777"/>
    </source>
</evidence>
<dbReference type="PROSITE" id="PS50011">
    <property type="entry name" value="PROTEIN_KINASE_DOM"/>
    <property type="match status" value="1"/>
</dbReference>
<dbReference type="InterPro" id="IPR011009">
    <property type="entry name" value="Kinase-like_dom_sf"/>
</dbReference>
<dbReference type="InterPro" id="IPR011527">
    <property type="entry name" value="ABC1_TM_dom"/>
</dbReference>
<dbReference type="Proteomes" id="UP001417504">
    <property type="component" value="Unassembled WGS sequence"/>
</dbReference>
<keyword evidence="2" id="KW-0808">Transferase</keyword>
<dbReference type="Gene3D" id="3.30.200.20">
    <property type="entry name" value="Phosphorylase Kinase, domain 1"/>
    <property type="match status" value="1"/>
</dbReference>
<evidence type="ECO:0000313" key="10">
    <source>
        <dbReference type="EMBL" id="KAK9122508.1"/>
    </source>
</evidence>
<protein>
    <recommendedName>
        <fullName evidence="9">Protein kinase domain-containing protein</fullName>
    </recommendedName>
</protein>
<gene>
    <name evidence="10" type="ORF">Sjap_012110</name>
</gene>
<dbReference type="GO" id="GO:0004674">
    <property type="term" value="F:protein serine/threonine kinase activity"/>
    <property type="evidence" value="ECO:0007669"/>
    <property type="project" value="UniProtKB-KW"/>
</dbReference>
<dbReference type="AlphaFoldDB" id="A0AAP0IX36"/>
<keyword evidence="6" id="KW-0067">ATP-binding</keyword>
<dbReference type="GO" id="GO:0007165">
    <property type="term" value="P:signal transduction"/>
    <property type="evidence" value="ECO:0007669"/>
    <property type="project" value="TreeGrafter"/>
</dbReference>
<evidence type="ECO:0000256" key="2">
    <source>
        <dbReference type="ARBA" id="ARBA00022679"/>
    </source>
</evidence>
<keyword evidence="3" id="KW-0812">Transmembrane</keyword>
<dbReference type="InterPro" id="IPR000719">
    <property type="entry name" value="Prot_kinase_dom"/>
</dbReference>
<evidence type="ECO:0000256" key="3">
    <source>
        <dbReference type="ARBA" id="ARBA00022692"/>
    </source>
</evidence>
<dbReference type="SUPFAM" id="SSF56112">
    <property type="entry name" value="Protein kinase-like (PK-like)"/>
    <property type="match status" value="1"/>
</dbReference>
<evidence type="ECO:0000256" key="4">
    <source>
        <dbReference type="ARBA" id="ARBA00022741"/>
    </source>
</evidence>
<dbReference type="SMART" id="SM00220">
    <property type="entry name" value="S_TKc"/>
    <property type="match status" value="1"/>
</dbReference>
<dbReference type="EMBL" id="JBBNAE010000005">
    <property type="protein sequence ID" value="KAK9122508.1"/>
    <property type="molecule type" value="Genomic_DNA"/>
</dbReference>
<feature type="domain" description="Protein kinase" evidence="9">
    <location>
        <begin position="1"/>
        <end position="244"/>
    </location>
</feature>
<dbReference type="PANTHER" id="PTHR43895:SF65">
    <property type="entry name" value="CBL-INTERACTING PROTEIN KINASE 21"/>
    <property type="match status" value="1"/>
</dbReference>
<evidence type="ECO:0000256" key="7">
    <source>
        <dbReference type="ARBA" id="ARBA00022989"/>
    </source>
</evidence>
<dbReference type="GO" id="GO:0005524">
    <property type="term" value="F:ATP binding"/>
    <property type="evidence" value="ECO:0007669"/>
    <property type="project" value="UniProtKB-KW"/>
</dbReference>
<keyword evidence="4" id="KW-0547">Nucleotide-binding</keyword>
<accession>A0AAP0IX36</accession>
<dbReference type="InterPro" id="IPR027266">
    <property type="entry name" value="TrmE/GcvT-like"/>
</dbReference>
<sequence>MNQSEDVKEICLRIYSTYNQVGRRPLLLIKREVEILKQLRHPNIVRLHEVLASKTKIYLVLEYVSGDELYYKIEKGRLLEVNSRKLENILFTPTRAIKISDFGLPASPYHFKGPLAASVLQHLTKEDLSKLYFGHFKMIDTNGAHCFLIRTGFFTDLINSFGSYTNDLDKMALEVLRYVFYFLVTGEQQSTKMSIKFLETALNQDVRFFDTEVRTSDVVFAINTDVVLVQDAISETIEERGEAF</sequence>
<dbReference type="Pfam" id="PF00664">
    <property type="entry name" value="ABC_membrane"/>
    <property type="match status" value="1"/>
</dbReference>
<evidence type="ECO:0000259" key="9">
    <source>
        <dbReference type="PROSITE" id="PS50011"/>
    </source>
</evidence>
<dbReference type="SUPFAM" id="SSF90123">
    <property type="entry name" value="ABC transporter transmembrane region"/>
    <property type="match status" value="1"/>
</dbReference>
<organism evidence="10 11">
    <name type="scientific">Stephania japonica</name>
    <dbReference type="NCBI Taxonomy" id="461633"/>
    <lineage>
        <taxon>Eukaryota</taxon>
        <taxon>Viridiplantae</taxon>
        <taxon>Streptophyta</taxon>
        <taxon>Embryophyta</taxon>
        <taxon>Tracheophyta</taxon>
        <taxon>Spermatophyta</taxon>
        <taxon>Magnoliopsida</taxon>
        <taxon>Ranunculales</taxon>
        <taxon>Menispermaceae</taxon>
        <taxon>Menispermoideae</taxon>
        <taxon>Cissampelideae</taxon>
        <taxon>Stephania</taxon>
    </lineage>
</organism>
<reference evidence="10 11" key="1">
    <citation type="submission" date="2024-01" db="EMBL/GenBank/DDBJ databases">
        <title>Genome assemblies of Stephania.</title>
        <authorList>
            <person name="Yang L."/>
        </authorList>
    </citation>
    <scope>NUCLEOTIDE SEQUENCE [LARGE SCALE GENOMIC DNA]</scope>
    <source>
        <strain evidence="10">QJT</strain>
        <tissue evidence="10">Leaf</tissue>
    </source>
</reference>
<dbReference type="Gene3D" id="1.20.1560.10">
    <property type="entry name" value="ABC transporter type 1, transmembrane domain"/>
    <property type="match status" value="1"/>
</dbReference>
<proteinExistence type="predicted"/>
<dbReference type="GO" id="GO:0016020">
    <property type="term" value="C:membrane"/>
    <property type="evidence" value="ECO:0007669"/>
    <property type="project" value="InterPro"/>
</dbReference>
<dbReference type="GO" id="GO:0140359">
    <property type="term" value="F:ABC-type transporter activity"/>
    <property type="evidence" value="ECO:0007669"/>
    <property type="project" value="InterPro"/>
</dbReference>
<keyword evidence="5" id="KW-0418">Kinase</keyword>
<dbReference type="Gene3D" id="3.30.1360.120">
    <property type="entry name" value="Probable tRNA modification gtpase trme, domain 1"/>
    <property type="match status" value="1"/>
</dbReference>
<comment type="caution">
    <text evidence="10">The sequence shown here is derived from an EMBL/GenBank/DDBJ whole genome shotgun (WGS) entry which is preliminary data.</text>
</comment>
<keyword evidence="8" id="KW-0472">Membrane</keyword>
<dbReference type="Pfam" id="PF00069">
    <property type="entry name" value="Pkinase"/>
    <property type="match status" value="1"/>
</dbReference>
<keyword evidence="1" id="KW-0723">Serine/threonine-protein kinase</keyword>